<dbReference type="GO" id="GO:0005829">
    <property type="term" value="C:cytosol"/>
    <property type="evidence" value="ECO:0007669"/>
    <property type="project" value="UniProtKB-SubCell"/>
</dbReference>
<dbReference type="PANTHER" id="PTHR45690:SF19">
    <property type="entry name" value="NACHT, LRR AND PYD DOMAINS-CONTAINING PROTEIN 3"/>
    <property type="match status" value="1"/>
</dbReference>
<comment type="subcellular location">
    <subcellularLocation>
        <location evidence="1">Inflammasome</location>
    </subcellularLocation>
</comment>
<proteinExistence type="predicted"/>
<dbReference type="RefSeq" id="XP_032816399.1">
    <property type="nucleotide sequence ID" value="XM_032960508.1"/>
</dbReference>
<feature type="domain" description="NACHT" evidence="13">
    <location>
        <begin position="253"/>
        <end position="381"/>
    </location>
</feature>
<evidence type="ECO:0000256" key="4">
    <source>
        <dbReference type="ARBA" id="ARBA00022741"/>
    </source>
</evidence>
<dbReference type="Gene3D" id="3.80.10.10">
    <property type="entry name" value="Ribonuclease Inhibitor"/>
    <property type="match status" value="1"/>
</dbReference>
<feature type="transmembrane region" description="Helical" evidence="10">
    <location>
        <begin position="130"/>
        <end position="153"/>
    </location>
</feature>
<protein>
    <submittedName>
        <fullName evidence="15">NACHT, LRR and PYD domains-containing protein 3-like</fullName>
    </submittedName>
</protein>
<keyword evidence="5" id="KW-0067">ATP-binding</keyword>
<evidence type="ECO:0000259" key="12">
    <source>
        <dbReference type="PROSITE" id="PS50050"/>
    </source>
</evidence>
<keyword evidence="6" id="KW-0832">Ubl conjugation</keyword>
<keyword evidence="11" id="KW-0732">Signal</keyword>
<evidence type="ECO:0000259" key="13">
    <source>
        <dbReference type="PROSITE" id="PS50837"/>
    </source>
</evidence>
<dbReference type="Gene3D" id="3.40.50.300">
    <property type="entry name" value="P-loop containing nucleotide triphosphate hydrolases"/>
    <property type="match status" value="1"/>
</dbReference>
<feature type="transmembrane region" description="Helical" evidence="10">
    <location>
        <begin position="434"/>
        <end position="451"/>
    </location>
</feature>
<dbReference type="InterPro" id="IPR041075">
    <property type="entry name" value="NOD1/2_WH"/>
</dbReference>
<dbReference type="InterPro" id="IPR032675">
    <property type="entry name" value="LRR_dom_sf"/>
</dbReference>
<keyword evidence="10" id="KW-1133">Transmembrane helix</keyword>
<feature type="repeat" description="TNFR-Cys" evidence="9">
    <location>
        <begin position="69"/>
        <end position="109"/>
    </location>
</feature>
<evidence type="ECO:0000256" key="11">
    <source>
        <dbReference type="SAM" id="SignalP"/>
    </source>
</evidence>
<dbReference type="SUPFAM" id="SSF57586">
    <property type="entry name" value="TNF receptor-like"/>
    <property type="match status" value="2"/>
</dbReference>
<name>A0AAJ7TEJ1_PETMA</name>
<dbReference type="SMART" id="SM00208">
    <property type="entry name" value="TNFR"/>
    <property type="match status" value="2"/>
</dbReference>
<dbReference type="Gene3D" id="2.10.50.10">
    <property type="entry name" value="Tumor Necrosis Factor Receptor, subunit A, domain 2"/>
    <property type="match status" value="2"/>
</dbReference>
<dbReference type="GO" id="GO:0006954">
    <property type="term" value="P:inflammatory response"/>
    <property type="evidence" value="ECO:0007669"/>
    <property type="project" value="UniProtKB-KW"/>
</dbReference>
<keyword evidence="9" id="KW-1015">Disulfide bond</keyword>
<dbReference type="PRINTS" id="PR00364">
    <property type="entry name" value="DISEASERSIST"/>
</dbReference>
<feature type="domain" description="TNFR-Cys" evidence="12">
    <location>
        <begin position="69"/>
        <end position="109"/>
    </location>
</feature>
<dbReference type="SUPFAM" id="SSF52047">
    <property type="entry name" value="RNI-like"/>
    <property type="match status" value="1"/>
</dbReference>
<feature type="signal peptide" evidence="11">
    <location>
        <begin position="1"/>
        <end position="31"/>
    </location>
</feature>
<dbReference type="SUPFAM" id="SSF52540">
    <property type="entry name" value="P-loop containing nucleoside triphosphate hydrolases"/>
    <property type="match status" value="1"/>
</dbReference>
<reference evidence="15" key="1">
    <citation type="submission" date="2025-08" db="UniProtKB">
        <authorList>
            <consortium name="RefSeq"/>
        </authorList>
    </citation>
    <scope>IDENTIFICATION</scope>
    <source>
        <tissue evidence="15">Sperm</tissue>
    </source>
</reference>
<keyword evidence="14" id="KW-1185">Reference proteome</keyword>
<keyword evidence="10" id="KW-0812">Transmembrane</keyword>
<dbReference type="KEGG" id="pmrn:116945874"/>
<evidence type="ECO:0000313" key="15">
    <source>
        <dbReference type="RefSeq" id="XP_032816399.1"/>
    </source>
</evidence>
<dbReference type="AlphaFoldDB" id="A0AAJ7TEJ1"/>
<evidence type="ECO:0000256" key="5">
    <source>
        <dbReference type="ARBA" id="ARBA00022840"/>
    </source>
</evidence>
<keyword evidence="7" id="KW-0395">Inflammatory response</keyword>
<dbReference type="GO" id="GO:0005524">
    <property type="term" value="F:ATP binding"/>
    <property type="evidence" value="ECO:0007669"/>
    <property type="project" value="UniProtKB-KW"/>
</dbReference>
<dbReference type="Proteomes" id="UP001318040">
    <property type="component" value="Chromosome 2"/>
</dbReference>
<evidence type="ECO:0000256" key="1">
    <source>
        <dbReference type="ARBA" id="ARBA00004110"/>
    </source>
</evidence>
<dbReference type="PANTHER" id="PTHR45690">
    <property type="entry name" value="NACHT, LRR AND PYD DOMAINS-CONTAINING PROTEIN 12"/>
    <property type="match status" value="1"/>
</dbReference>
<evidence type="ECO:0000313" key="14">
    <source>
        <dbReference type="Proteomes" id="UP001318040"/>
    </source>
</evidence>
<dbReference type="InterPro" id="IPR007111">
    <property type="entry name" value="NACHT_NTPase"/>
</dbReference>
<dbReference type="Pfam" id="PF05729">
    <property type="entry name" value="NACHT"/>
    <property type="match status" value="1"/>
</dbReference>
<dbReference type="InterPro" id="IPR027417">
    <property type="entry name" value="P-loop_NTPase"/>
</dbReference>
<dbReference type="InterPro" id="IPR050637">
    <property type="entry name" value="NLRP_innate_immun_reg"/>
</dbReference>
<keyword evidence="2" id="KW-0963">Cytoplasm</keyword>
<dbReference type="GeneID" id="116945874"/>
<dbReference type="Pfam" id="PF00020">
    <property type="entry name" value="TNFR_c6"/>
    <property type="match status" value="1"/>
</dbReference>
<evidence type="ECO:0000256" key="6">
    <source>
        <dbReference type="ARBA" id="ARBA00022843"/>
    </source>
</evidence>
<dbReference type="InterPro" id="IPR041267">
    <property type="entry name" value="NLRP_HD2"/>
</dbReference>
<dbReference type="PROSITE" id="PS50050">
    <property type="entry name" value="TNFR_NGFR_2"/>
    <property type="match status" value="1"/>
</dbReference>
<accession>A0AAJ7TEJ1</accession>
<evidence type="ECO:0000256" key="10">
    <source>
        <dbReference type="SAM" id="Phobius"/>
    </source>
</evidence>
<feature type="disulfide bond" evidence="9">
    <location>
        <begin position="91"/>
        <end position="109"/>
    </location>
</feature>
<gene>
    <name evidence="15" type="primary">LOC116945874</name>
</gene>
<dbReference type="GO" id="GO:0045087">
    <property type="term" value="P:innate immune response"/>
    <property type="evidence" value="ECO:0007669"/>
    <property type="project" value="UniProtKB-KW"/>
</dbReference>
<dbReference type="InterPro" id="IPR001368">
    <property type="entry name" value="TNFR/NGFR_Cys_rich_reg"/>
</dbReference>
<evidence type="ECO:0000256" key="2">
    <source>
        <dbReference type="ARBA" id="ARBA00022490"/>
    </source>
</evidence>
<organism evidence="14 15">
    <name type="scientific">Petromyzon marinus</name>
    <name type="common">Sea lamprey</name>
    <dbReference type="NCBI Taxonomy" id="7757"/>
    <lineage>
        <taxon>Eukaryota</taxon>
        <taxon>Metazoa</taxon>
        <taxon>Chordata</taxon>
        <taxon>Craniata</taxon>
        <taxon>Vertebrata</taxon>
        <taxon>Cyclostomata</taxon>
        <taxon>Hyperoartia</taxon>
        <taxon>Petromyzontiformes</taxon>
        <taxon>Petromyzontidae</taxon>
        <taxon>Petromyzon</taxon>
    </lineage>
</organism>
<evidence type="ECO:0000256" key="7">
    <source>
        <dbReference type="ARBA" id="ARBA00023198"/>
    </source>
</evidence>
<feature type="disulfide bond" evidence="9">
    <location>
        <begin position="88"/>
        <end position="101"/>
    </location>
</feature>
<feature type="chain" id="PRO_5042490503" evidence="11">
    <location>
        <begin position="32"/>
        <end position="817"/>
    </location>
</feature>
<evidence type="ECO:0000256" key="3">
    <source>
        <dbReference type="ARBA" id="ARBA00022737"/>
    </source>
</evidence>
<keyword evidence="10" id="KW-0472">Membrane</keyword>
<dbReference type="Pfam" id="PF17776">
    <property type="entry name" value="NLRC4_HD2"/>
    <property type="match status" value="1"/>
</dbReference>
<dbReference type="PROSITE" id="PS50837">
    <property type="entry name" value="NACHT"/>
    <property type="match status" value="1"/>
</dbReference>
<keyword evidence="8" id="KW-1271">Inflammasome</keyword>
<evidence type="ECO:0000256" key="9">
    <source>
        <dbReference type="PROSITE-ProRule" id="PRU00206"/>
    </source>
</evidence>
<keyword evidence="4" id="KW-0547">Nucleotide-binding</keyword>
<keyword evidence="3" id="KW-0677">Repeat</keyword>
<dbReference type="Pfam" id="PF17779">
    <property type="entry name" value="WHD_NOD2"/>
    <property type="match status" value="1"/>
</dbReference>
<sequence>MLAPSKRTRRKAAVVVLLLIAIFLVDKQVDGCPDVMYESTTGICCFMCSKGQYKMFDCSSNEGDSFCRQCSHGHYMDKVNNATKCNECSLCDANEEVDQPCNLKHNAICRCREGYYRHDISNRCEETGHAYAGIIASVIVVMILAVSLFICIVKRKTSRRTNAHYIFVQNDDALKRYNEYLKDKTMYIADYNLGKNILLENRFVCPLLFPIDHVGYDKGHYFMSRQTKHTHTLENKPMHYQQLFDQILESPPRLVVLTGDPGIGKSTLCQKIVYDFVSGDLFSHSFKHIIFLRFKEINHFTDEISFRELLAKIHLGIETFPDLPTAKDIIIVFDGLDEFRDRLDFNLSSSDPNKKSKVNEIIAGLIEGKLLKGASILLTTRKVSLDQLAPVKVDQYVEIVGFHEEEIKKYLTKMFPQDNLASDVYERVQQCDRLFNFCYIPAFCWIIASTFKSCLNMDNIFLKLFTSNTTTELLSKFIFLLLNHHTGKQIDVNESISSLANIALWGLEKYTQQFEKKHLKEFNVNPQKLNDTFLREIFKPEDVLRKTNYVFFHESIQEYFAALAFYLPDPKITISEFIKRTESCDDGHYDVVKLFLCGLASEKSLENLGDYIDTPDLTHKKILIDWLKNDIGQYKSDKKKIIHILHCIFELQDIQATRDITDGVEEIDISEVHISSMDCIALSNLLKNLKKPIDTLNLSKCRISFCELKRLVPAVKNCKRLILLGNPLGDDKLKFLAEEMEECGNLEVLDLQSCQLTNESISALQKIVMANSNLKTLRLCNNEFDAKFRKLFFRMEINKNVEVLLSDDPLDQAIHKV</sequence>
<feature type="disulfide bond" evidence="9">
    <location>
        <begin position="70"/>
        <end position="85"/>
    </location>
</feature>
<evidence type="ECO:0000256" key="8">
    <source>
        <dbReference type="ARBA" id="ARBA00023233"/>
    </source>
</evidence>